<evidence type="ECO:0000256" key="1">
    <source>
        <dbReference type="SAM" id="Phobius"/>
    </source>
</evidence>
<feature type="transmembrane region" description="Helical" evidence="1">
    <location>
        <begin position="138"/>
        <end position="158"/>
    </location>
</feature>
<dbReference type="Proteomes" id="UP000199009">
    <property type="component" value="Chromosome I"/>
</dbReference>
<gene>
    <name evidence="2" type="ORF">SAMN04489810_2351</name>
</gene>
<name>A0A1G8AF07_9MICO</name>
<feature type="transmembrane region" description="Helical" evidence="1">
    <location>
        <begin position="75"/>
        <end position="95"/>
    </location>
</feature>
<feature type="transmembrane region" description="Helical" evidence="1">
    <location>
        <begin position="12"/>
        <end position="31"/>
    </location>
</feature>
<keyword evidence="1" id="KW-0812">Transmembrane</keyword>
<sequence>MISRIASIVFRLFFAALSLGAVGWQLFAIHLPGGQSVVDFFSYFTNLGNVLLGVVFLIGAVRLARGRTEASTADAAVRGAAVVYIVFIGIVYSALLGDAQLGGLTPWVNVVCHFVMPIAGVVDWLVWPPLRRIALSTALWWLVFPAVYTVGSLVRGAVTGFYPYPFFHPGVVGGYPRVALYCIAMLVGLLALALLVRWAGNALGARSERRLEAVPQC</sequence>
<dbReference type="STRING" id="370764.SAMN04489810_2351"/>
<keyword evidence="1" id="KW-1133">Transmembrane helix</keyword>
<dbReference type="OrthoDB" id="9809977at2"/>
<dbReference type="AlphaFoldDB" id="A0A1G8AF07"/>
<reference evidence="2 3" key="1">
    <citation type="submission" date="2016-10" db="EMBL/GenBank/DDBJ databases">
        <authorList>
            <person name="de Groot N.N."/>
        </authorList>
    </citation>
    <scope>NUCLEOTIDE SEQUENCE [LARGE SCALE GENOMIC DNA]</scope>
    <source>
        <strain evidence="2 3">DSM 23142</strain>
    </source>
</reference>
<evidence type="ECO:0008006" key="4">
    <source>
        <dbReference type="Google" id="ProtNLM"/>
    </source>
</evidence>
<evidence type="ECO:0000313" key="3">
    <source>
        <dbReference type="Proteomes" id="UP000199009"/>
    </source>
</evidence>
<proteinExistence type="predicted"/>
<feature type="transmembrane region" description="Helical" evidence="1">
    <location>
        <begin position="107"/>
        <end position="126"/>
    </location>
</feature>
<evidence type="ECO:0000313" key="2">
    <source>
        <dbReference type="EMBL" id="SDH19481.1"/>
    </source>
</evidence>
<keyword evidence="1" id="KW-0472">Membrane</keyword>
<dbReference type="RefSeq" id="WP_091490276.1">
    <property type="nucleotide sequence ID" value="NZ_LT629692.1"/>
</dbReference>
<organism evidence="2 3">
    <name type="scientific">Microbacterium pygmaeum</name>
    <dbReference type="NCBI Taxonomy" id="370764"/>
    <lineage>
        <taxon>Bacteria</taxon>
        <taxon>Bacillati</taxon>
        <taxon>Actinomycetota</taxon>
        <taxon>Actinomycetes</taxon>
        <taxon>Micrococcales</taxon>
        <taxon>Microbacteriaceae</taxon>
        <taxon>Microbacterium</taxon>
    </lineage>
</organism>
<protein>
    <recommendedName>
        <fullName evidence="4">FAR-17a/AIG1-like protein</fullName>
    </recommendedName>
</protein>
<accession>A0A1G8AF07</accession>
<feature type="transmembrane region" description="Helical" evidence="1">
    <location>
        <begin position="178"/>
        <end position="200"/>
    </location>
</feature>
<dbReference type="EMBL" id="LT629692">
    <property type="protein sequence ID" value="SDH19481.1"/>
    <property type="molecule type" value="Genomic_DNA"/>
</dbReference>
<dbReference type="InterPro" id="IPR049713">
    <property type="entry name" value="Pr6Pr-like"/>
</dbReference>
<dbReference type="NCBIfam" id="NF038065">
    <property type="entry name" value="Pr6Pr"/>
    <property type="match status" value="1"/>
</dbReference>
<keyword evidence="3" id="KW-1185">Reference proteome</keyword>
<feature type="transmembrane region" description="Helical" evidence="1">
    <location>
        <begin position="43"/>
        <end position="63"/>
    </location>
</feature>